<dbReference type="OrthoDB" id="26401at2759"/>
<feature type="domain" description="Anaphase-promoting complex subunit 1 middle" evidence="4">
    <location>
        <begin position="231"/>
        <end position="377"/>
    </location>
</feature>
<dbReference type="InterPro" id="IPR046794">
    <property type="entry name" value="Apc1_MidN"/>
</dbReference>
<accession>A0A2I0TBE7</accession>
<protein>
    <submittedName>
        <fullName evidence="5">Anaphase-promoting complex subunit 1</fullName>
    </submittedName>
</protein>
<keyword evidence="3" id="KW-0131">Cell cycle</keyword>
<dbReference type="GO" id="GO:0005680">
    <property type="term" value="C:anaphase-promoting complex"/>
    <property type="evidence" value="ECO:0007669"/>
    <property type="project" value="InterPro"/>
</dbReference>
<dbReference type="AlphaFoldDB" id="A0A2I0TBE7"/>
<evidence type="ECO:0000256" key="3">
    <source>
        <dbReference type="ARBA" id="ARBA00023306"/>
    </source>
</evidence>
<dbReference type="PRINTS" id="PR01345">
    <property type="entry name" value="CERVTRCPTASE"/>
</dbReference>
<dbReference type="GO" id="GO:0051301">
    <property type="term" value="P:cell division"/>
    <property type="evidence" value="ECO:0007669"/>
    <property type="project" value="UniProtKB-KW"/>
</dbReference>
<dbReference type="InterPro" id="IPR024990">
    <property type="entry name" value="Apc1"/>
</dbReference>
<dbReference type="Proteomes" id="UP000233556">
    <property type="component" value="Unassembled WGS sequence"/>
</dbReference>
<dbReference type="GO" id="GO:0031145">
    <property type="term" value="P:anaphase-promoting complex-dependent catabolic process"/>
    <property type="evidence" value="ECO:0007669"/>
    <property type="project" value="TreeGrafter"/>
</dbReference>
<evidence type="ECO:0000313" key="5">
    <source>
        <dbReference type="EMBL" id="PKU31130.1"/>
    </source>
</evidence>
<organism evidence="5 6">
    <name type="scientific">Limosa lapponica baueri</name>
    <dbReference type="NCBI Taxonomy" id="1758121"/>
    <lineage>
        <taxon>Eukaryota</taxon>
        <taxon>Metazoa</taxon>
        <taxon>Chordata</taxon>
        <taxon>Craniata</taxon>
        <taxon>Vertebrata</taxon>
        <taxon>Euteleostomi</taxon>
        <taxon>Archelosauria</taxon>
        <taxon>Archosauria</taxon>
        <taxon>Dinosauria</taxon>
        <taxon>Saurischia</taxon>
        <taxon>Theropoda</taxon>
        <taxon>Coelurosauria</taxon>
        <taxon>Aves</taxon>
        <taxon>Neognathae</taxon>
        <taxon>Neoaves</taxon>
        <taxon>Charadriiformes</taxon>
        <taxon>Scolopacidae</taxon>
        <taxon>Limosa</taxon>
    </lineage>
</organism>
<name>A0A2I0TBE7_LIMLA</name>
<gene>
    <name evidence="5" type="ORF">llap_18566</name>
</gene>
<dbReference type="PANTHER" id="PTHR12827:SF3">
    <property type="entry name" value="ANAPHASE-PROMOTING COMPLEX SUBUNIT 1"/>
    <property type="match status" value="1"/>
</dbReference>
<dbReference type="PANTHER" id="PTHR12827">
    <property type="entry name" value="MEIOTIC CHECKPOINT REGULATOR TSG24 FAMILY MEMBER"/>
    <property type="match status" value="1"/>
</dbReference>
<keyword evidence="2" id="KW-0498">Mitosis</keyword>
<dbReference type="GO" id="GO:0070979">
    <property type="term" value="P:protein K11-linked ubiquitination"/>
    <property type="evidence" value="ECO:0007669"/>
    <property type="project" value="TreeGrafter"/>
</dbReference>
<reference evidence="6" key="2">
    <citation type="submission" date="2017-12" db="EMBL/GenBank/DDBJ databases">
        <title>Genome sequence of the Bar-tailed Godwit (Limosa lapponica baueri).</title>
        <authorList>
            <person name="Lima N.C.B."/>
            <person name="Parody-Merino A.M."/>
            <person name="Battley P.F."/>
            <person name="Fidler A.E."/>
            <person name="Prosdocimi F."/>
        </authorList>
    </citation>
    <scope>NUCLEOTIDE SEQUENCE [LARGE SCALE GENOMIC DNA]</scope>
</reference>
<keyword evidence="1" id="KW-0132">Cell division</keyword>
<keyword evidence="6" id="KW-1185">Reference proteome</keyword>
<evidence type="ECO:0000256" key="1">
    <source>
        <dbReference type="ARBA" id="ARBA00022618"/>
    </source>
</evidence>
<evidence type="ECO:0000259" key="4">
    <source>
        <dbReference type="Pfam" id="PF20518"/>
    </source>
</evidence>
<evidence type="ECO:0000313" key="6">
    <source>
        <dbReference type="Proteomes" id="UP000233556"/>
    </source>
</evidence>
<dbReference type="EMBL" id="KZ513313">
    <property type="protein sequence ID" value="PKU31130.1"/>
    <property type="molecule type" value="Genomic_DNA"/>
</dbReference>
<dbReference type="Pfam" id="PF20518">
    <property type="entry name" value="Apc1_MidN"/>
    <property type="match status" value="1"/>
</dbReference>
<reference evidence="6" key="1">
    <citation type="submission" date="2017-11" db="EMBL/GenBank/DDBJ databases">
        <authorList>
            <person name="Lima N.C."/>
            <person name="Parody-Merino A.M."/>
            <person name="Battley P.F."/>
            <person name="Fidler A.E."/>
            <person name="Prosdocimi F."/>
        </authorList>
    </citation>
    <scope>NUCLEOTIDE SEQUENCE [LARGE SCALE GENOMIC DNA]</scope>
</reference>
<sequence length="644" mass="73207">MKYHQVHPGVFGSARVQYVADYTLRIVFLNAEPSIVMTYDTVQSLHTVWALRRVKPEEQNTVLKFSEQMGTPQHAATSSSLTAHLRSFSKGDSPVGSPFQNYSSIHSQSRSVSSPSMQSRSPSISNMAALRCVKFQESNDKSQLIFGSVTNIQAKDAAPVQGIYTLLVLESSGNLVLYSGVVRGVLLSPVPELRDSSKLHDSTYVEDCTFQQLGTFIHALRDPVHNRVTLLDFEGSLSPVIAPKKARPSETGSDEDWEYLLSSDYHRNFESHPVAKALRLDLLEASAPKDDFSQSLSLDSSTLLFTHIPAIFFVLHLIYEELKLNTLMGEGIRSLVVLLVQLARDLKLEAYIDYYYRDYPALVKTSRQTCIIDQGQRKQQIEQDDNRHSFRHSTSVSSLAEKLVIWMTNVAKYKVLHLGHSDPRHKYRLDGEWLESSSEEKDLGELVGEKLNMSWQCALAAQKANSILSCITNSVASRAREVILPLCSALVRPYLEYWVQLWSPQHRRDVDLLEQVQRRAVKMIRGLEPFSYEDRLRELGLFSLEKRRLWGDKKTRLNSLCYIFDVFESVGPVLSSDIPSGTESEEDEDGMNDMNEEVMSLIWSEDLRVQEVRRLLQSARPVRVNVVQMPEASDHEYIEEKENR</sequence>
<dbReference type="GO" id="GO:0007091">
    <property type="term" value="P:metaphase/anaphase transition of mitotic cell cycle"/>
    <property type="evidence" value="ECO:0007669"/>
    <property type="project" value="TreeGrafter"/>
</dbReference>
<dbReference type="GO" id="GO:0060090">
    <property type="term" value="F:molecular adaptor activity"/>
    <property type="evidence" value="ECO:0007669"/>
    <property type="project" value="TreeGrafter"/>
</dbReference>
<proteinExistence type="predicted"/>
<evidence type="ECO:0000256" key="2">
    <source>
        <dbReference type="ARBA" id="ARBA00022776"/>
    </source>
</evidence>